<reference evidence="3 4" key="1">
    <citation type="submission" date="2015-03" db="EMBL/GenBank/DDBJ databases">
        <authorList>
            <consortium name="Pathogen Informatics"/>
        </authorList>
    </citation>
    <scope>NUCLEOTIDE SEQUENCE [LARGE SCALE GENOMIC DNA]</scope>
    <source>
        <strain evidence="3">K00500041</strain>
        <strain evidence="2 4">M09401471</strain>
    </source>
</reference>
<dbReference type="Proteomes" id="UP000044938">
    <property type="component" value="Unassembled WGS sequence"/>
</dbReference>
<reference evidence="1" key="2">
    <citation type="submission" date="2015-03" db="EMBL/GenBank/DDBJ databases">
        <authorList>
            <person name="Murphy D."/>
        </authorList>
    </citation>
    <scope>NUCLEOTIDE SEQUENCE [LARGE SCALE GENOMIC DNA]</scope>
    <source>
        <strain evidence="1">K00500041</strain>
    </source>
</reference>
<organism evidence="1 3">
    <name type="scientific">Mycobacterium tuberculosis</name>
    <dbReference type="NCBI Taxonomy" id="1773"/>
    <lineage>
        <taxon>Bacteria</taxon>
        <taxon>Bacillati</taxon>
        <taxon>Actinomycetota</taxon>
        <taxon>Actinomycetes</taxon>
        <taxon>Mycobacteriales</taxon>
        <taxon>Mycobacteriaceae</taxon>
        <taxon>Mycobacterium</taxon>
        <taxon>Mycobacterium tuberculosis complex</taxon>
    </lineage>
</organism>
<dbReference type="Proteomes" id="UP000038802">
    <property type="component" value="Unassembled WGS sequence"/>
</dbReference>
<evidence type="ECO:0000313" key="2">
    <source>
        <dbReference type="EMBL" id="COV37224.1"/>
    </source>
</evidence>
<accession>A0A0T9FE57</accession>
<proteinExistence type="predicted"/>
<evidence type="ECO:0000313" key="4">
    <source>
        <dbReference type="Proteomes" id="UP000044938"/>
    </source>
</evidence>
<gene>
    <name evidence="1" type="ORF">ERS007703_01161</name>
    <name evidence="2" type="ORF">ERS007720_00056</name>
</gene>
<evidence type="ECO:0000313" key="3">
    <source>
        <dbReference type="Proteomes" id="UP000038802"/>
    </source>
</evidence>
<dbReference type="EMBL" id="CSAJ01000003">
    <property type="protein sequence ID" value="COV37224.1"/>
    <property type="molecule type" value="Genomic_DNA"/>
</dbReference>
<sequence>MRHESVERRIYRGVDDHRVTAVGDQTQHFDDAEHDVGNDGRAAHFQVVPLPTLASEFADGFGILRSIGISGVAVVDSSTEGIGHRRRKLHVHLRDPQRQDVGWVRTPLHARALASQLLER</sequence>
<dbReference type="AlphaFoldDB" id="A0A0T9FE57"/>
<protein>
    <submittedName>
        <fullName evidence="1">Uncharacterized protein</fullName>
    </submittedName>
</protein>
<evidence type="ECO:0000313" key="1">
    <source>
        <dbReference type="EMBL" id="COV33549.1"/>
    </source>
</evidence>
<name>A0A0T9FE57_MYCTX</name>
<dbReference type="EMBL" id="CSAE01000091">
    <property type="protein sequence ID" value="COV33549.1"/>
    <property type="molecule type" value="Genomic_DNA"/>
</dbReference>